<dbReference type="EMBL" id="CP054493">
    <property type="protein sequence ID" value="QOY54858.1"/>
    <property type="molecule type" value="Genomic_DNA"/>
</dbReference>
<feature type="transmembrane region" description="Helical" evidence="1">
    <location>
        <begin position="6"/>
        <end position="23"/>
    </location>
</feature>
<reference evidence="3 4" key="1">
    <citation type="submission" date="2020-05" db="EMBL/GenBank/DDBJ databases">
        <title>Sulfurimonas marisnigri, sp. nov., and Sulfurimonas baltica, sp. nov., manganese oxide reducing chemolithoautotrophs of the class Epsilonproteobacteria isolated from the pelagic redoxclines of the Black and Baltic Seas and emended description of the genus Sulfurimonas.</title>
        <authorList>
            <person name="Henkel J.V."/>
            <person name="Laudan C."/>
            <person name="Werner J."/>
            <person name="Neu T."/>
            <person name="Plewe S."/>
            <person name="Sproer C."/>
            <person name="Bunk B."/>
            <person name="Schulz-Vogt H.N."/>
        </authorList>
    </citation>
    <scope>NUCLEOTIDE SEQUENCE [LARGE SCALE GENOMIC DNA]</scope>
    <source>
        <strain evidence="3 4">SoZ1</strain>
    </source>
</reference>
<keyword evidence="1" id="KW-1133">Transmembrane helix</keyword>
<dbReference type="SUPFAM" id="SSF103190">
    <property type="entry name" value="Sensory domain-like"/>
    <property type="match status" value="1"/>
</dbReference>
<keyword evidence="4" id="KW-1185">Reference proteome</keyword>
<organism evidence="3 4">
    <name type="scientific">Candidatus Sulfurimonas marisnigri</name>
    <dbReference type="NCBI Taxonomy" id="2740405"/>
    <lineage>
        <taxon>Bacteria</taxon>
        <taxon>Pseudomonadati</taxon>
        <taxon>Campylobacterota</taxon>
        <taxon>Epsilonproteobacteria</taxon>
        <taxon>Campylobacterales</taxon>
        <taxon>Sulfurimonadaceae</taxon>
        <taxon>Sulfurimonas</taxon>
    </lineage>
</organism>
<sequence>MLKKLVPIFTFVIVVIILLIIYFRDTIKEQKIDYILDKSLLTLESQLKNEKINSLNIAISLSKNEALINALENDDEDLGYEILSDIMNTIKENTNIVIRTQIITTDYNIFSRSWDNTYAGMPLQEYRTDLKYFQTHKTPRTSIEVGRMLSIKTTVPVYKDETLLGFVEIISFFDSITDFFKNMGIDLYVLMDDKYFDISVFMQENVTVDKYILSNRNYNHNNIKMLNNIDFKKLKINRILHRGDKYIFYENMKNGDGESIGMFLFVLDKEYLEYFKEPKDDVSFLINMTRNNLYDIIKEHNYEDALNDNIEIKSLLSLRDIISKEDKKKYLEIVQKKLDKYSKDELIQIILEQKIIKKVDGKIR</sequence>
<dbReference type="RefSeq" id="WP_194366902.1">
    <property type="nucleotide sequence ID" value="NZ_CP054493.1"/>
</dbReference>
<evidence type="ECO:0000259" key="2">
    <source>
        <dbReference type="Pfam" id="PF14827"/>
    </source>
</evidence>
<dbReference type="InterPro" id="IPR029151">
    <property type="entry name" value="Sensor-like_sf"/>
</dbReference>
<name>A0A7S7M1M5_9BACT</name>
<dbReference type="AlphaFoldDB" id="A0A7S7M1M5"/>
<dbReference type="Pfam" id="PF14827">
    <property type="entry name" value="dCache_3"/>
    <property type="match status" value="1"/>
</dbReference>
<gene>
    <name evidence="3" type="ORF">HUE87_01020</name>
</gene>
<proteinExistence type="predicted"/>
<keyword evidence="1" id="KW-0472">Membrane</keyword>
<accession>A0A7S7M1M5</accession>
<keyword evidence="1" id="KW-0812">Transmembrane</keyword>
<dbReference type="Proteomes" id="UP000593836">
    <property type="component" value="Chromosome"/>
</dbReference>
<dbReference type="InterPro" id="IPR029150">
    <property type="entry name" value="dCache_3"/>
</dbReference>
<evidence type="ECO:0000313" key="4">
    <source>
        <dbReference type="Proteomes" id="UP000593836"/>
    </source>
</evidence>
<feature type="domain" description="Double Cache" evidence="2">
    <location>
        <begin position="36"/>
        <end position="271"/>
    </location>
</feature>
<protein>
    <recommendedName>
        <fullName evidence="2">Double Cache domain-containing protein</fullName>
    </recommendedName>
</protein>
<dbReference type="KEGG" id="smas:HUE87_01020"/>
<evidence type="ECO:0000313" key="3">
    <source>
        <dbReference type="EMBL" id="QOY54858.1"/>
    </source>
</evidence>
<evidence type="ECO:0000256" key="1">
    <source>
        <dbReference type="SAM" id="Phobius"/>
    </source>
</evidence>